<feature type="domain" description="CzcB-like barrel-sandwich hybrid" evidence="4">
    <location>
        <begin position="75"/>
        <end position="208"/>
    </location>
</feature>
<dbReference type="PANTHER" id="PTHR30469">
    <property type="entry name" value="MULTIDRUG RESISTANCE PROTEIN MDTA"/>
    <property type="match status" value="1"/>
</dbReference>
<dbReference type="GO" id="GO:1990281">
    <property type="term" value="C:efflux pump complex"/>
    <property type="evidence" value="ECO:0007669"/>
    <property type="project" value="TreeGrafter"/>
</dbReference>
<gene>
    <name evidence="5" type="primary">czcB2</name>
    <name evidence="5" type="ORF">DSCO28_60110</name>
</gene>
<dbReference type="GO" id="GO:0015562">
    <property type="term" value="F:efflux transmembrane transporter activity"/>
    <property type="evidence" value="ECO:0007669"/>
    <property type="project" value="TreeGrafter"/>
</dbReference>
<sequence>MQIPVPEIFSFFKLGKTAMKHILVLLSLIFLAEPALAGQGPVKVLVERLTKQVSTELAPMQGVLYFDKVGKPSTEVDGLVSHVYFSNGDTVKSGDVLVRLNTDFIDQDIRLKQTEIQRLNIRIEHARKDLERYVKLFDQEAASETAFENLSYAHKELIKEREALSVTLDKIRLKRDKSTIRAPFDGIILEKNVDKGNWINSGISLCKIGSTGDLFVNVPVNETLLKFARPGTPVRVILHAFDREVTGKMEGVLPLADEKTKNVSLKVRVPDQEMAVENMSATVYIPTSMKKKLTQIPRDAILSRGEKSILYTVVDHKAKSLALEVLFYKGAYAYSNSACLAAGMTVIVDGNQRLMENQPVHILGDRL</sequence>
<evidence type="ECO:0000259" key="4">
    <source>
        <dbReference type="Pfam" id="PF25973"/>
    </source>
</evidence>
<dbReference type="Pfam" id="PF25973">
    <property type="entry name" value="BSH_CzcB"/>
    <property type="match status" value="1"/>
</dbReference>
<evidence type="ECO:0000256" key="1">
    <source>
        <dbReference type="ARBA" id="ARBA00009477"/>
    </source>
</evidence>
<dbReference type="Gene3D" id="2.40.50.100">
    <property type="match status" value="1"/>
</dbReference>
<dbReference type="InterPro" id="IPR058647">
    <property type="entry name" value="BSH_CzcB-like"/>
</dbReference>
<dbReference type="EMBL" id="AP021876">
    <property type="protein sequence ID" value="BBO85445.1"/>
    <property type="molecule type" value="Genomic_DNA"/>
</dbReference>
<dbReference type="Proteomes" id="UP000425960">
    <property type="component" value="Chromosome"/>
</dbReference>
<dbReference type="Gene3D" id="2.40.420.20">
    <property type="match status" value="1"/>
</dbReference>
<name>A0A5K7ZYU2_9BACT</name>
<organism evidence="5 6">
    <name type="scientific">Desulfosarcina ovata subsp. sediminis</name>
    <dbReference type="NCBI Taxonomy" id="885957"/>
    <lineage>
        <taxon>Bacteria</taxon>
        <taxon>Pseudomonadati</taxon>
        <taxon>Thermodesulfobacteriota</taxon>
        <taxon>Desulfobacteria</taxon>
        <taxon>Desulfobacterales</taxon>
        <taxon>Desulfosarcinaceae</taxon>
        <taxon>Desulfosarcina</taxon>
    </lineage>
</organism>
<evidence type="ECO:0000313" key="6">
    <source>
        <dbReference type="Proteomes" id="UP000425960"/>
    </source>
</evidence>
<dbReference type="AlphaFoldDB" id="A0A5K7ZYU2"/>
<evidence type="ECO:0000256" key="2">
    <source>
        <dbReference type="SAM" id="Coils"/>
    </source>
</evidence>
<proteinExistence type="inferred from homology"/>
<dbReference type="InterPro" id="IPR006143">
    <property type="entry name" value="RND_pump_MFP"/>
</dbReference>
<feature type="domain" description="CusB-like beta-barrel" evidence="3">
    <location>
        <begin position="216"/>
        <end position="283"/>
    </location>
</feature>
<dbReference type="KEGG" id="dov:DSCO28_60110"/>
<evidence type="ECO:0000313" key="5">
    <source>
        <dbReference type="EMBL" id="BBO85445.1"/>
    </source>
</evidence>
<reference evidence="5 6" key="1">
    <citation type="submission" date="2019-11" db="EMBL/GenBank/DDBJ databases">
        <title>Comparative genomics of hydrocarbon-degrading Desulfosarcina strains.</title>
        <authorList>
            <person name="Watanabe M."/>
            <person name="Kojima H."/>
            <person name="Fukui M."/>
        </authorList>
    </citation>
    <scope>NUCLEOTIDE SEQUENCE [LARGE SCALE GENOMIC DNA]</scope>
    <source>
        <strain evidence="5 6">28bB2T</strain>
    </source>
</reference>
<dbReference type="InterPro" id="IPR058792">
    <property type="entry name" value="Beta-barrel_RND_2"/>
</dbReference>
<keyword evidence="2" id="KW-0175">Coiled coil</keyword>
<comment type="similarity">
    <text evidence="1">Belongs to the membrane fusion protein (MFP) (TC 8.A.1) family.</text>
</comment>
<dbReference type="NCBIfam" id="TIGR01730">
    <property type="entry name" value="RND_mfp"/>
    <property type="match status" value="1"/>
</dbReference>
<accession>A0A5K7ZYU2</accession>
<dbReference type="Gene3D" id="1.10.287.470">
    <property type="entry name" value="Helix hairpin bin"/>
    <property type="match status" value="1"/>
</dbReference>
<dbReference type="PANTHER" id="PTHR30469:SF15">
    <property type="entry name" value="HLYD FAMILY OF SECRETION PROTEINS"/>
    <property type="match status" value="1"/>
</dbReference>
<evidence type="ECO:0000259" key="3">
    <source>
        <dbReference type="Pfam" id="PF25954"/>
    </source>
</evidence>
<feature type="coiled-coil region" evidence="2">
    <location>
        <begin position="109"/>
        <end position="136"/>
    </location>
</feature>
<dbReference type="Gene3D" id="2.40.30.170">
    <property type="match status" value="1"/>
</dbReference>
<protein>
    <submittedName>
        <fullName evidence="5">Cation efflux system (CzcB-like)</fullName>
    </submittedName>
</protein>
<dbReference type="Pfam" id="PF25954">
    <property type="entry name" value="Beta-barrel_RND_2"/>
    <property type="match status" value="1"/>
</dbReference>
<dbReference type="SUPFAM" id="SSF111369">
    <property type="entry name" value="HlyD-like secretion proteins"/>
    <property type="match status" value="1"/>
</dbReference>